<keyword evidence="5" id="KW-0464">Manganese</keyword>
<evidence type="ECO:0000256" key="6">
    <source>
        <dbReference type="ARBA" id="ARBA00047761"/>
    </source>
</evidence>
<dbReference type="InterPro" id="IPR006186">
    <property type="entry name" value="Ser/Thr-sp_prot-phosphatase"/>
</dbReference>
<feature type="domain" description="Serine/threonine specific protein phosphatases" evidence="9">
    <location>
        <begin position="115"/>
        <end position="120"/>
    </location>
</feature>
<protein>
    <recommendedName>
        <fullName evidence="8">Serine/threonine-protein phosphatase</fullName>
        <ecNumber evidence="8">3.1.3.16</ecNumber>
    </recommendedName>
</protein>
<evidence type="ECO:0000256" key="1">
    <source>
        <dbReference type="ARBA" id="ARBA00001936"/>
    </source>
</evidence>
<evidence type="ECO:0000313" key="11">
    <source>
        <dbReference type="RefSeq" id="XP_017778589.1"/>
    </source>
</evidence>
<keyword evidence="2" id="KW-0479">Metal-binding</keyword>
<evidence type="ECO:0000256" key="5">
    <source>
        <dbReference type="ARBA" id="ARBA00023211"/>
    </source>
</evidence>
<dbReference type="PANTHER" id="PTHR11668:SF300">
    <property type="entry name" value="SERINE_THREONINE-PROTEIN PHOSPHATASE"/>
    <property type="match status" value="1"/>
</dbReference>
<evidence type="ECO:0000313" key="10">
    <source>
        <dbReference type="Proteomes" id="UP000695000"/>
    </source>
</evidence>
<sequence>MSLNVDNLINQLLQVKGTNKKVKLDENDMRLLCLKVREILMSQPNLLELETPIVIAGDIHGQFHDLLKIFEGGGYPPHVNYLFLGDYVDRGKNSLETISLLFAYKVKYPENFFLLRGNHECGAICKIYGFYDECKRRYGTKLFKTFTDVFDCLPFAAVIDDKVFCCHGGLSPDLKHLAQINQIKRPLPDPLNGLACDLLWSDPTKSVNGWAENDRGVSYLFGIDVLENFLKKHDFDLMCRGHQVVEDGYEFFGNRKLITIFSAPNYCGEFDNAAALMTIDENLCCSFKILTPRSGVGNILK</sequence>
<comment type="cofactor">
    <cofactor evidence="1">
        <name>Mn(2+)</name>
        <dbReference type="ChEBI" id="CHEBI:29035"/>
    </cofactor>
</comment>
<comment type="catalytic activity">
    <reaction evidence="6">
        <text>O-phospho-L-seryl-[protein] + H2O = L-seryl-[protein] + phosphate</text>
        <dbReference type="Rhea" id="RHEA:20629"/>
        <dbReference type="Rhea" id="RHEA-COMP:9863"/>
        <dbReference type="Rhea" id="RHEA-COMP:11604"/>
        <dbReference type="ChEBI" id="CHEBI:15377"/>
        <dbReference type="ChEBI" id="CHEBI:29999"/>
        <dbReference type="ChEBI" id="CHEBI:43474"/>
        <dbReference type="ChEBI" id="CHEBI:83421"/>
        <dbReference type="EC" id="3.1.3.16"/>
    </reaction>
</comment>
<evidence type="ECO:0000256" key="3">
    <source>
        <dbReference type="ARBA" id="ARBA00022801"/>
    </source>
</evidence>
<dbReference type="RefSeq" id="XP_017778589.1">
    <property type="nucleotide sequence ID" value="XM_017923100.1"/>
</dbReference>
<dbReference type="Pfam" id="PF16891">
    <property type="entry name" value="STPPase_N"/>
    <property type="match status" value="1"/>
</dbReference>
<dbReference type="InterPro" id="IPR050341">
    <property type="entry name" value="PP1_catalytic_subunit"/>
</dbReference>
<dbReference type="InterPro" id="IPR031675">
    <property type="entry name" value="STPPase_N"/>
</dbReference>
<dbReference type="Proteomes" id="UP000695000">
    <property type="component" value="Unplaced"/>
</dbReference>
<comment type="similarity">
    <text evidence="8">Belongs to the PPP phosphatase family.</text>
</comment>
<keyword evidence="10" id="KW-1185">Reference proteome</keyword>
<dbReference type="PRINTS" id="PR00114">
    <property type="entry name" value="STPHPHTASE"/>
</dbReference>
<dbReference type="SUPFAM" id="SSF56300">
    <property type="entry name" value="Metallo-dependent phosphatases"/>
    <property type="match status" value="1"/>
</dbReference>
<keyword evidence="4" id="KW-0904">Protein phosphatase</keyword>
<dbReference type="InterPro" id="IPR029052">
    <property type="entry name" value="Metallo-depent_PP-like"/>
</dbReference>
<dbReference type="SMART" id="SM00156">
    <property type="entry name" value="PP2Ac"/>
    <property type="match status" value="1"/>
</dbReference>
<organism evidence="10 11">
    <name type="scientific">Nicrophorus vespilloides</name>
    <name type="common">Boreal carrion beetle</name>
    <dbReference type="NCBI Taxonomy" id="110193"/>
    <lineage>
        <taxon>Eukaryota</taxon>
        <taxon>Metazoa</taxon>
        <taxon>Ecdysozoa</taxon>
        <taxon>Arthropoda</taxon>
        <taxon>Hexapoda</taxon>
        <taxon>Insecta</taxon>
        <taxon>Pterygota</taxon>
        <taxon>Neoptera</taxon>
        <taxon>Endopterygota</taxon>
        <taxon>Coleoptera</taxon>
        <taxon>Polyphaga</taxon>
        <taxon>Staphyliniformia</taxon>
        <taxon>Silphidae</taxon>
        <taxon>Nicrophorinae</taxon>
        <taxon>Nicrophorus</taxon>
    </lineage>
</organism>
<name>A0ABM1MVI9_NICVS</name>
<dbReference type="Gene3D" id="3.60.21.10">
    <property type="match status" value="1"/>
</dbReference>
<dbReference type="GeneID" id="108564161"/>
<evidence type="ECO:0000256" key="7">
    <source>
        <dbReference type="ARBA" id="ARBA00048336"/>
    </source>
</evidence>
<evidence type="ECO:0000256" key="4">
    <source>
        <dbReference type="ARBA" id="ARBA00022912"/>
    </source>
</evidence>
<dbReference type="EC" id="3.1.3.16" evidence="8"/>
<gene>
    <name evidence="11" type="primary">LOC108564161</name>
</gene>
<evidence type="ECO:0000256" key="2">
    <source>
        <dbReference type="ARBA" id="ARBA00022723"/>
    </source>
</evidence>
<evidence type="ECO:0000256" key="8">
    <source>
        <dbReference type="RuleBase" id="RU004273"/>
    </source>
</evidence>
<proteinExistence type="inferred from homology"/>
<accession>A0ABM1MVI9</accession>
<comment type="catalytic activity">
    <reaction evidence="7 8">
        <text>O-phospho-L-threonyl-[protein] + H2O = L-threonyl-[protein] + phosphate</text>
        <dbReference type="Rhea" id="RHEA:47004"/>
        <dbReference type="Rhea" id="RHEA-COMP:11060"/>
        <dbReference type="Rhea" id="RHEA-COMP:11605"/>
        <dbReference type="ChEBI" id="CHEBI:15377"/>
        <dbReference type="ChEBI" id="CHEBI:30013"/>
        <dbReference type="ChEBI" id="CHEBI:43474"/>
        <dbReference type="ChEBI" id="CHEBI:61977"/>
        <dbReference type="EC" id="3.1.3.16"/>
    </reaction>
</comment>
<dbReference type="Pfam" id="PF00149">
    <property type="entry name" value="Metallophos"/>
    <property type="match status" value="1"/>
</dbReference>
<dbReference type="PANTHER" id="PTHR11668">
    <property type="entry name" value="SERINE/THREONINE PROTEIN PHOSPHATASE"/>
    <property type="match status" value="1"/>
</dbReference>
<keyword evidence="3 8" id="KW-0378">Hydrolase</keyword>
<dbReference type="PROSITE" id="PS00125">
    <property type="entry name" value="SER_THR_PHOSPHATASE"/>
    <property type="match status" value="1"/>
</dbReference>
<dbReference type="InterPro" id="IPR004843">
    <property type="entry name" value="Calcineurin-like_PHP"/>
</dbReference>
<evidence type="ECO:0000259" key="9">
    <source>
        <dbReference type="PROSITE" id="PS00125"/>
    </source>
</evidence>
<reference evidence="11" key="1">
    <citation type="submission" date="2025-08" db="UniProtKB">
        <authorList>
            <consortium name="RefSeq"/>
        </authorList>
    </citation>
    <scope>IDENTIFICATION</scope>
    <source>
        <tissue evidence="11">Whole Larva</tissue>
    </source>
</reference>